<name>A0ABS2HJK4_9VIBR</name>
<protein>
    <recommendedName>
        <fullName evidence="3">Glycosyltransferase</fullName>
    </recommendedName>
</protein>
<sequence length="335" mass="38187">MDSSVSSINKTIIMDPISAENNQYIRIVSGLLAQRHDVISISAALAKPFSLKRRNTVAILNWFESKVSHSRAPVLGFIKCVAILLYLKLICSTIVWVKHNHKPHDSQDALAKRLTAWITYLLSHLSTTTITHDRVEDVNSIVVPHPLYLREPYIEHNHRRDIDFLIFGQVKKYKNLTSLFEIWPQSIALTLVGKAESQELRDELNSVIQRRNLNIIWDDRFIPDEELNALLQRTRYAILPHSEDSMIVSGAFYHAITYGCNLLMSDNAFARNMADKHPFCHLLLRGEPLEPQLNHALQASVCANQLIEQAYECYSDQQVFLGFEQAISGSNGRSL</sequence>
<reference evidence="1 2" key="1">
    <citation type="submission" date="2021-02" db="EMBL/GenBank/DDBJ databases">
        <authorList>
            <person name="Park J.-S."/>
        </authorList>
    </citation>
    <scope>NUCLEOTIDE SEQUENCE [LARGE SCALE GENOMIC DNA]</scope>
    <source>
        <strain evidence="1 2">188UL20-2</strain>
    </source>
</reference>
<evidence type="ECO:0008006" key="3">
    <source>
        <dbReference type="Google" id="ProtNLM"/>
    </source>
</evidence>
<dbReference type="SUPFAM" id="SSF53756">
    <property type="entry name" value="UDP-Glycosyltransferase/glycogen phosphorylase"/>
    <property type="match status" value="1"/>
</dbReference>
<gene>
    <name evidence="1" type="ORF">JQC93_07655</name>
</gene>
<evidence type="ECO:0000313" key="1">
    <source>
        <dbReference type="EMBL" id="MBM7036287.1"/>
    </source>
</evidence>
<dbReference type="Proteomes" id="UP000809621">
    <property type="component" value="Unassembled WGS sequence"/>
</dbReference>
<organism evidence="1 2">
    <name type="scientific">Vibrio ulleungensis</name>
    <dbReference type="NCBI Taxonomy" id="2807619"/>
    <lineage>
        <taxon>Bacteria</taxon>
        <taxon>Pseudomonadati</taxon>
        <taxon>Pseudomonadota</taxon>
        <taxon>Gammaproteobacteria</taxon>
        <taxon>Vibrionales</taxon>
        <taxon>Vibrionaceae</taxon>
        <taxon>Vibrio</taxon>
    </lineage>
</organism>
<dbReference type="RefSeq" id="WP_205157867.1">
    <property type="nucleotide sequence ID" value="NZ_JAFEUM010000002.1"/>
</dbReference>
<dbReference type="Gene3D" id="3.40.50.2000">
    <property type="entry name" value="Glycogen Phosphorylase B"/>
    <property type="match status" value="1"/>
</dbReference>
<accession>A0ABS2HJK4</accession>
<comment type="caution">
    <text evidence="1">The sequence shown here is derived from an EMBL/GenBank/DDBJ whole genome shotgun (WGS) entry which is preliminary data.</text>
</comment>
<keyword evidence="2" id="KW-1185">Reference proteome</keyword>
<proteinExistence type="predicted"/>
<evidence type="ECO:0000313" key="2">
    <source>
        <dbReference type="Proteomes" id="UP000809621"/>
    </source>
</evidence>
<dbReference type="EMBL" id="JAFEUM010000002">
    <property type="protein sequence ID" value="MBM7036287.1"/>
    <property type="molecule type" value="Genomic_DNA"/>
</dbReference>